<accession>A0AA49JGI8</accession>
<reference evidence="1" key="2">
    <citation type="journal article" date="2024" name="Antonie Van Leeuwenhoek">
        <title>Roseihalotalea indica gen. nov., sp. nov., a halophilic Bacteroidetes from mesopelagic Southwest Indian Ocean with higher carbohydrate metabolic potential.</title>
        <authorList>
            <person name="Chen B."/>
            <person name="Zhang M."/>
            <person name="Lin D."/>
            <person name="Ye J."/>
            <person name="Tang K."/>
        </authorList>
    </citation>
    <scope>NUCLEOTIDE SEQUENCE</scope>
    <source>
        <strain evidence="1">TK19036</strain>
    </source>
</reference>
<organism evidence="1">
    <name type="scientific">Roseihalotalea indica</name>
    <dbReference type="NCBI Taxonomy" id="2867963"/>
    <lineage>
        <taxon>Bacteria</taxon>
        <taxon>Pseudomonadati</taxon>
        <taxon>Bacteroidota</taxon>
        <taxon>Cytophagia</taxon>
        <taxon>Cytophagales</taxon>
        <taxon>Catalimonadaceae</taxon>
        <taxon>Roseihalotalea</taxon>
    </lineage>
</organism>
<gene>
    <name evidence="1" type="ORF">K4G66_30060</name>
</gene>
<evidence type="ECO:0000313" key="1">
    <source>
        <dbReference type="EMBL" id="WKN36610.1"/>
    </source>
</evidence>
<reference evidence="1" key="1">
    <citation type="journal article" date="2023" name="Comput. Struct. Biotechnol. J.">
        <title>Discovery of a novel marine Bacteroidetes with a rich repertoire of carbohydrate-active enzymes.</title>
        <authorList>
            <person name="Chen B."/>
            <person name="Liu G."/>
            <person name="Chen Q."/>
            <person name="Wang H."/>
            <person name="Liu L."/>
            <person name="Tang K."/>
        </authorList>
    </citation>
    <scope>NUCLEOTIDE SEQUENCE</scope>
    <source>
        <strain evidence="1">TK19036</strain>
    </source>
</reference>
<dbReference type="EMBL" id="CP120682">
    <property type="protein sequence ID" value="WKN36610.1"/>
    <property type="molecule type" value="Genomic_DNA"/>
</dbReference>
<dbReference type="AlphaFoldDB" id="A0AA49JGI8"/>
<protein>
    <submittedName>
        <fullName evidence="1">Uncharacterized protein</fullName>
    </submittedName>
</protein>
<proteinExistence type="predicted"/>
<sequence>MNHFDILKQLYWHARGFTSHLECKPSDVQQMLVWAEYEAPETAYFYLQLLDNIYSNQLSLIIDQKFRCFSQNN</sequence>
<name>A0AA49JGI8_9BACT</name>